<dbReference type="OrthoDB" id="9795011at2"/>
<keyword evidence="3" id="KW-0804">Transcription</keyword>
<dbReference type="RefSeq" id="WP_139641687.1">
    <property type="nucleotide sequence ID" value="NZ_BAAAZS010000076.1"/>
</dbReference>
<dbReference type="PANTHER" id="PTHR30055">
    <property type="entry name" value="HTH-TYPE TRANSCRIPTIONAL REGULATOR RUTR"/>
    <property type="match status" value="1"/>
</dbReference>
<dbReference type="Gene3D" id="1.10.357.10">
    <property type="entry name" value="Tetracycline Repressor, domain 2"/>
    <property type="match status" value="1"/>
</dbReference>
<comment type="caution">
    <text evidence="6">The sequence shown here is derived from an EMBL/GenBank/DDBJ whole genome shotgun (WGS) entry which is preliminary data.</text>
</comment>
<gene>
    <name evidence="6" type="ORF">FH715_06680</name>
</gene>
<evidence type="ECO:0000256" key="3">
    <source>
        <dbReference type="ARBA" id="ARBA00023163"/>
    </source>
</evidence>
<dbReference type="PANTHER" id="PTHR30055:SF234">
    <property type="entry name" value="HTH-TYPE TRANSCRIPTIONAL REGULATOR BETI"/>
    <property type="match status" value="1"/>
</dbReference>
<evidence type="ECO:0000256" key="4">
    <source>
        <dbReference type="PROSITE-ProRule" id="PRU00335"/>
    </source>
</evidence>
<accession>A0A5C4VAT3</accession>
<dbReference type="Pfam" id="PF00440">
    <property type="entry name" value="TetR_N"/>
    <property type="match status" value="1"/>
</dbReference>
<feature type="domain" description="HTH tetR-type" evidence="5">
    <location>
        <begin position="6"/>
        <end position="65"/>
    </location>
</feature>
<sequence length="183" mass="19694">MRADAARNRQRIFDEACRALDESDSVPTLNELARRCGVGVGTVYRVFPSQRAMREAVFEKSVRALVETATEAETRPDPADALIDFLGAALTSTLDRPGLLDVLITGDDETESLHQAKTDLAAAVSRLLARLDPAPALTGENLLKLLCGLIHAVAEHPTERRPAATANYLALLRTGLTPPPNTA</sequence>
<dbReference type="InterPro" id="IPR001647">
    <property type="entry name" value="HTH_TetR"/>
</dbReference>
<dbReference type="GO" id="GO:0000976">
    <property type="term" value="F:transcription cis-regulatory region binding"/>
    <property type="evidence" value="ECO:0007669"/>
    <property type="project" value="TreeGrafter"/>
</dbReference>
<dbReference type="Proteomes" id="UP000311713">
    <property type="component" value="Unassembled WGS sequence"/>
</dbReference>
<keyword evidence="1" id="KW-0805">Transcription regulation</keyword>
<keyword evidence="2 4" id="KW-0238">DNA-binding</keyword>
<dbReference type="PROSITE" id="PS50977">
    <property type="entry name" value="HTH_TETR_2"/>
    <property type="match status" value="1"/>
</dbReference>
<dbReference type="InterPro" id="IPR050109">
    <property type="entry name" value="HTH-type_TetR-like_transc_reg"/>
</dbReference>
<keyword evidence="7" id="KW-1185">Reference proteome</keyword>
<dbReference type="EMBL" id="VDGT01000003">
    <property type="protein sequence ID" value="TNM32977.1"/>
    <property type="molecule type" value="Genomic_DNA"/>
</dbReference>
<dbReference type="GO" id="GO:0003700">
    <property type="term" value="F:DNA-binding transcription factor activity"/>
    <property type="evidence" value="ECO:0007669"/>
    <property type="project" value="TreeGrafter"/>
</dbReference>
<dbReference type="SUPFAM" id="SSF46689">
    <property type="entry name" value="Homeodomain-like"/>
    <property type="match status" value="1"/>
</dbReference>
<evidence type="ECO:0000256" key="2">
    <source>
        <dbReference type="ARBA" id="ARBA00023125"/>
    </source>
</evidence>
<evidence type="ECO:0000259" key="5">
    <source>
        <dbReference type="PROSITE" id="PS50977"/>
    </source>
</evidence>
<proteinExistence type="predicted"/>
<feature type="DNA-binding region" description="H-T-H motif" evidence="4">
    <location>
        <begin position="28"/>
        <end position="47"/>
    </location>
</feature>
<protein>
    <submittedName>
        <fullName evidence="6">TetR/AcrR family transcriptional regulator</fullName>
    </submittedName>
</protein>
<dbReference type="AlphaFoldDB" id="A0A5C4VAT3"/>
<organism evidence="6 7">
    <name type="scientific">Streptomyces sedi</name>
    <dbReference type="NCBI Taxonomy" id="555059"/>
    <lineage>
        <taxon>Bacteria</taxon>
        <taxon>Bacillati</taxon>
        <taxon>Actinomycetota</taxon>
        <taxon>Actinomycetes</taxon>
        <taxon>Kitasatosporales</taxon>
        <taxon>Streptomycetaceae</taxon>
        <taxon>Streptomyces</taxon>
    </lineage>
</organism>
<evidence type="ECO:0000313" key="6">
    <source>
        <dbReference type="EMBL" id="TNM32977.1"/>
    </source>
</evidence>
<evidence type="ECO:0000256" key="1">
    <source>
        <dbReference type="ARBA" id="ARBA00023015"/>
    </source>
</evidence>
<reference evidence="6 7" key="1">
    <citation type="submission" date="2019-06" db="EMBL/GenBank/DDBJ databases">
        <title>Draft genome of Streptomyces sedi sp. JCM16909.</title>
        <authorList>
            <person name="Klykleung N."/>
            <person name="Tanasupawat S."/>
            <person name="Kudo T."/>
            <person name="Yuki M."/>
            <person name="Ohkuma M."/>
        </authorList>
    </citation>
    <scope>NUCLEOTIDE SEQUENCE [LARGE SCALE GENOMIC DNA]</scope>
    <source>
        <strain evidence="6 7">JCM 16909</strain>
    </source>
</reference>
<name>A0A5C4VAT3_9ACTN</name>
<evidence type="ECO:0000313" key="7">
    <source>
        <dbReference type="Proteomes" id="UP000311713"/>
    </source>
</evidence>
<dbReference type="InterPro" id="IPR009057">
    <property type="entry name" value="Homeodomain-like_sf"/>
</dbReference>